<organism evidence="6 7">
    <name type="scientific">Agromyces tardus</name>
    <dbReference type="NCBI Taxonomy" id="2583849"/>
    <lineage>
        <taxon>Bacteria</taxon>
        <taxon>Bacillati</taxon>
        <taxon>Actinomycetota</taxon>
        <taxon>Actinomycetes</taxon>
        <taxon>Micrococcales</taxon>
        <taxon>Microbacteriaceae</taxon>
        <taxon>Agromyces</taxon>
    </lineage>
</organism>
<dbReference type="Gene3D" id="1.10.10.60">
    <property type="entry name" value="Homeodomain-like"/>
    <property type="match status" value="1"/>
</dbReference>
<dbReference type="GO" id="GO:0003677">
    <property type="term" value="F:DNA binding"/>
    <property type="evidence" value="ECO:0007669"/>
    <property type="project" value="UniProtKB-UniRule"/>
</dbReference>
<dbReference type="PROSITE" id="PS50977">
    <property type="entry name" value="HTH_TETR_2"/>
    <property type="match status" value="1"/>
</dbReference>
<keyword evidence="7" id="KW-1185">Reference proteome</keyword>
<dbReference type="InterPro" id="IPR009057">
    <property type="entry name" value="Homeodomain-like_sf"/>
</dbReference>
<dbReference type="InterPro" id="IPR036271">
    <property type="entry name" value="Tet_transcr_reg_TetR-rel_C_sf"/>
</dbReference>
<feature type="domain" description="HTH tetR-type" evidence="5">
    <location>
        <begin position="12"/>
        <end position="72"/>
    </location>
</feature>
<sequence length="217" mass="23393">MQRPDGRRLRGDASRRIVLAQAVDLASIEGLDQLTIGRVAQAAELSKSNVATLFGSRERLQLATVEAARERFVETVIEPARSLPRGLGRALALIDNWIAYSRDRVFPGGCFFADAAADFDAKPGEVRDAVAATLRDWNGYLGATLRHARDLGELPGLDDPEQLTFEFMALLDLANRNSLMGDTNEPYRRARAGIVARLRGAGADAAALAVFAAASDA</sequence>
<dbReference type="Proteomes" id="UP000275048">
    <property type="component" value="Unassembled WGS sequence"/>
</dbReference>
<evidence type="ECO:0000313" key="6">
    <source>
        <dbReference type="EMBL" id="RNB51355.1"/>
    </source>
</evidence>
<name>A0A3M8ALQ0_9MICO</name>
<evidence type="ECO:0000256" key="4">
    <source>
        <dbReference type="PROSITE-ProRule" id="PRU00335"/>
    </source>
</evidence>
<gene>
    <name evidence="6" type="ORF">EDM22_04070</name>
</gene>
<dbReference type="OrthoDB" id="326421at2"/>
<dbReference type="SUPFAM" id="SSF48498">
    <property type="entry name" value="Tetracyclin repressor-like, C-terminal domain"/>
    <property type="match status" value="1"/>
</dbReference>
<dbReference type="InterPro" id="IPR011075">
    <property type="entry name" value="TetR_C"/>
</dbReference>
<dbReference type="AlphaFoldDB" id="A0A3M8ALQ0"/>
<keyword evidence="2 4" id="KW-0238">DNA-binding</keyword>
<proteinExistence type="predicted"/>
<feature type="DNA-binding region" description="H-T-H motif" evidence="4">
    <location>
        <begin position="35"/>
        <end position="54"/>
    </location>
</feature>
<evidence type="ECO:0000313" key="7">
    <source>
        <dbReference type="Proteomes" id="UP000275048"/>
    </source>
</evidence>
<comment type="caution">
    <text evidence="6">The sequence shown here is derived from an EMBL/GenBank/DDBJ whole genome shotgun (WGS) entry which is preliminary data.</text>
</comment>
<dbReference type="EMBL" id="RHHB01000004">
    <property type="protein sequence ID" value="RNB51355.1"/>
    <property type="molecule type" value="Genomic_DNA"/>
</dbReference>
<keyword evidence="3" id="KW-0804">Transcription</keyword>
<reference evidence="6 7" key="1">
    <citation type="submission" date="2018-10" db="EMBL/GenBank/DDBJ databases">
        <title>Isolation, diversity and antibacterial activity of antinobacteria from the wheat rhizosphere soil.</title>
        <authorList>
            <person name="Sun T."/>
        </authorList>
    </citation>
    <scope>NUCLEOTIDE SEQUENCE [LARGE SCALE GENOMIC DNA]</scope>
    <source>
        <strain evidence="6 7">SJ-23</strain>
    </source>
</reference>
<accession>A0A3M8ALQ0</accession>
<dbReference type="SUPFAM" id="SSF46689">
    <property type="entry name" value="Homeodomain-like"/>
    <property type="match status" value="1"/>
</dbReference>
<dbReference type="PANTHER" id="PTHR47506">
    <property type="entry name" value="TRANSCRIPTIONAL REGULATORY PROTEIN"/>
    <property type="match status" value="1"/>
</dbReference>
<dbReference type="Pfam" id="PF16925">
    <property type="entry name" value="TetR_C_13"/>
    <property type="match status" value="1"/>
</dbReference>
<evidence type="ECO:0000256" key="1">
    <source>
        <dbReference type="ARBA" id="ARBA00023015"/>
    </source>
</evidence>
<dbReference type="InterPro" id="IPR001647">
    <property type="entry name" value="HTH_TetR"/>
</dbReference>
<evidence type="ECO:0000259" key="5">
    <source>
        <dbReference type="PROSITE" id="PS50977"/>
    </source>
</evidence>
<dbReference type="Gene3D" id="1.10.357.10">
    <property type="entry name" value="Tetracycline Repressor, domain 2"/>
    <property type="match status" value="1"/>
</dbReference>
<evidence type="ECO:0000256" key="3">
    <source>
        <dbReference type="ARBA" id="ARBA00023163"/>
    </source>
</evidence>
<evidence type="ECO:0000256" key="2">
    <source>
        <dbReference type="ARBA" id="ARBA00023125"/>
    </source>
</evidence>
<dbReference type="PANTHER" id="PTHR47506:SF6">
    <property type="entry name" value="HTH-TYPE TRANSCRIPTIONAL REPRESSOR NEMR"/>
    <property type="match status" value="1"/>
</dbReference>
<keyword evidence="1" id="KW-0805">Transcription regulation</keyword>
<protein>
    <submittedName>
        <fullName evidence="6">TetR/AcrR family transcriptional regulator</fullName>
    </submittedName>
</protein>